<dbReference type="GO" id="GO:0004565">
    <property type="term" value="F:beta-galactosidase activity"/>
    <property type="evidence" value="ECO:0007669"/>
    <property type="project" value="TreeGrafter"/>
</dbReference>
<evidence type="ECO:0000256" key="16">
    <source>
        <dbReference type="ARBA" id="ARBA00079026"/>
    </source>
</evidence>
<dbReference type="PROSITE" id="PS00653">
    <property type="entry name" value="GLYCOSYL_HYDROL_F1_2"/>
    <property type="match status" value="1"/>
</dbReference>
<evidence type="ECO:0000256" key="12">
    <source>
        <dbReference type="ARBA" id="ARBA00051666"/>
    </source>
</evidence>
<dbReference type="GO" id="GO:0005829">
    <property type="term" value="C:cytosol"/>
    <property type="evidence" value="ECO:0007669"/>
    <property type="project" value="TreeGrafter"/>
</dbReference>
<dbReference type="GO" id="GO:0046477">
    <property type="term" value="P:glycosylceramide catabolic process"/>
    <property type="evidence" value="ECO:0007669"/>
    <property type="project" value="TreeGrafter"/>
</dbReference>
<comment type="similarity">
    <text evidence="14">Belongs to the glycosyl hydrolase 1 family. Klotho subfamily.</text>
</comment>
<comment type="catalytic activity">
    <reaction evidence="13">
        <text>beta-D-glucosyl-(1&lt;-&gt;1)-sphing-4-enine + H2O = sphing-4-enine + D-glucose</text>
        <dbReference type="Rhea" id="RHEA:59288"/>
        <dbReference type="ChEBI" id="CHEBI:4167"/>
        <dbReference type="ChEBI" id="CHEBI:15377"/>
        <dbReference type="ChEBI" id="CHEBI:57756"/>
        <dbReference type="ChEBI" id="CHEBI:83992"/>
    </reaction>
    <physiologicalReaction direction="left-to-right" evidence="13">
        <dbReference type="Rhea" id="RHEA:59289"/>
    </physiologicalReaction>
</comment>
<evidence type="ECO:0000256" key="2">
    <source>
        <dbReference type="ARBA" id="ARBA00001013"/>
    </source>
</evidence>
<evidence type="ECO:0000256" key="14">
    <source>
        <dbReference type="ARBA" id="ARBA00060858"/>
    </source>
</evidence>
<evidence type="ECO:0000256" key="6">
    <source>
        <dbReference type="ARBA" id="ARBA00022801"/>
    </source>
</evidence>
<comment type="catalytic activity">
    <reaction evidence="9">
        <text>beta-D-galactosyl-(1&lt;-&gt;1)-sphing-4-enine + H2O = sphing-4-enine + D-galactose</text>
        <dbReference type="Rhea" id="RHEA:43908"/>
        <dbReference type="ChEBI" id="CHEBI:4139"/>
        <dbReference type="ChEBI" id="CHEBI:15377"/>
        <dbReference type="ChEBI" id="CHEBI:57756"/>
        <dbReference type="ChEBI" id="CHEBI:57934"/>
    </reaction>
    <physiologicalReaction direction="left-to-right" evidence="9">
        <dbReference type="Rhea" id="RHEA:43909"/>
    </physiologicalReaction>
</comment>
<dbReference type="FunCoup" id="G3WQ63">
    <property type="interactions" value="30"/>
</dbReference>
<evidence type="ECO:0000313" key="20">
    <source>
        <dbReference type="Proteomes" id="UP000007648"/>
    </source>
</evidence>
<keyword evidence="20" id="KW-1185">Reference proteome</keyword>
<dbReference type="InterPro" id="IPR017853">
    <property type="entry name" value="GH"/>
</dbReference>
<comment type="catalytic activity">
    <reaction evidence="10">
        <text>beta-D-galactosyl-(1&lt;-&gt;1')-N-octadecanoylsphing-4-enine + H2O = N-octadecanoylsphing-4-enine + D-galactose</text>
        <dbReference type="Rhea" id="RHEA:59292"/>
        <dbReference type="ChEBI" id="CHEBI:4139"/>
        <dbReference type="ChEBI" id="CHEBI:15377"/>
        <dbReference type="ChEBI" id="CHEBI:72961"/>
        <dbReference type="ChEBI" id="CHEBI:84720"/>
    </reaction>
    <physiologicalReaction direction="left-to-right" evidence="10">
        <dbReference type="Rhea" id="RHEA:59293"/>
    </physiologicalReaction>
</comment>
<comment type="catalytic activity">
    <reaction evidence="2">
        <text>a beta-D-glucosyl-(1&lt;-&gt;1')-N-acylsphing-4-enine + H2O = an N-acylsphing-4-enine + D-glucose</text>
        <dbReference type="Rhea" id="RHEA:13269"/>
        <dbReference type="ChEBI" id="CHEBI:4167"/>
        <dbReference type="ChEBI" id="CHEBI:15377"/>
        <dbReference type="ChEBI" id="CHEBI:22801"/>
        <dbReference type="ChEBI" id="CHEBI:52639"/>
        <dbReference type="EC" id="3.2.1.45"/>
    </reaction>
    <physiologicalReaction direction="left-to-right" evidence="2">
        <dbReference type="Rhea" id="RHEA:13270"/>
    </physiologicalReaction>
</comment>
<dbReference type="AlphaFoldDB" id="G3WQ63"/>
<dbReference type="GO" id="GO:0008422">
    <property type="term" value="F:beta-glucosidase activity"/>
    <property type="evidence" value="ECO:0007669"/>
    <property type="project" value="UniProtKB-EC"/>
</dbReference>
<dbReference type="HOGENOM" id="CLU_001859_1_3_1"/>
<accession>G3WQ63</accession>
<dbReference type="SUPFAM" id="SSF51445">
    <property type="entry name" value="(Trans)glycosidases"/>
    <property type="match status" value="1"/>
</dbReference>
<comment type="catalytic activity">
    <reaction evidence="11">
        <text>a beta-D-xylosyl-(1&lt;-&gt;1')-N-acylsphing-4-enine + cholesterol = cholesteryl 3-beta-D-xyloside + an N-acylsphing-4-enine</text>
        <dbReference type="Rhea" id="RHEA:70239"/>
        <dbReference type="ChEBI" id="CHEBI:16113"/>
        <dbReference type="ChEBI" id="CHEBI:52639"/>
        <dbReference type="ChEBI" id="CHEBI:189067"/>
        <dbReference type="ChEBI" id="CHEBI:189068"/>
    </reaction>
    <physiologicalReaction direction="left-to-right" evidence="11">
        <dbReference type="Rhea" id="RHEA:70240"/>
    </physiologicalReaction>
    <physiologicalReaction direction="right-to-left" evidence="11">
        <dbReference type="Rhea" id="RHEA:70241"/>
    </physiologicalReaction>
</comment>
<dbReference type="PRINTS" id="PR00131">
    <property type="entry name" value="GLHYDRLASE1"/>
</dbReference>
<dbReference type="GO" id="GO:0016020">
    <property type="term" value="C:membrane"/>
    <property type="evidence" value="ECO:0007669"/>
    <property type="project" value="GOC"/>
</dbReference>
<dbReference type="Proteomes" id="UP000007648">
    <property type="component" value="Unassembled WGS sequence"/>
</dbReference>
<evidence type="ECO:0000256" key="4">
    <source>
        <dbReference type="ARBA" id="ARBA00012658"/>
    </source>
</evidence>
<organism evidence="19 20">
    <name type="scientific">Sarcophilus harrisii</name>
    <name type="common">Tasmanian devil</name>
    <name type="synonym">Sarcophilus laniarius</name>
    <dbReference type="NCBI Taxonomy" id="9305"/>
    <lineage>
        <taxon>Eukaryota</taxon>
        <taxon>Metazoa</taxon>
        <taxon>Chordata</taxon>
        <taxon>Craniata</taxon>
        <taxon>Vertebrata</taxon>
        <taxon>Euteleostomi</taxon>
        <taxon>Mammalia</taxon>
        <taxon>Metatheria</taxon>
        <taxon>Dasyuromorphia</taxon>
        <taxon>Dasyuridae</taxon>
        <taxon>Sarcophilus</taxon>
    </lineage>
</organism>
<keyword evidence="7" id="KW-0326">Glycosidase</keyword>
<dbReference type="Pfam" id="PF00232">
    <property type="entry name" value="Glyco_hydro_1"/>
    <property type="match status" value="1"/>
</dbReference>
<dbReference type="EC" id="3.2.1.46" evidence="3"/>
<evidence type="ECO:0000256" key="10">
    <source>
        <dbReference type="ARBA" id="ARBA00050809"/>
    </source>
</evidence>
<evidence type="ECO:0000256" key="18">
    <source>
        <dbReference type="ARBA" id="ARBA00083229"/>
    </source>
</evidence>
<sequence>MAFSSNSCPEELTFPKGFGWGAATAAYQVEGGWDADGKGPNVWDTFTHQGGDRVFRNQTADVACGSYTLWEEDLKCIKQLGLTHYRFSLSWSRLLPDGTTGFINQKGIDYYNKMINDLLANGITPVVTLYHFDFPQPLEDQGGWKTGAIIEVFDAYARFCFGTFGDRVKLWITINEPNILALFAYETGMFPPGVPNPEIGAYQAVHNMIKAHAKAWHSYDSLFRKKQNGQVSVALFSPWVAPANPTSVADQEAAKRAMALALDSFAKPIFIDGDYPAELKSRVAAMSKKQGYASSRLPEFTDEEKKMIKGTADFFAVQYYTASLAKHRENSGGGPSLLKDIEVEVFPDPSWQASYPGSWIYVVPWGIRELLKNIKDTYNNPVIYITENGFPQGDPAPLDDTQRWEYFRQTIQELYKAIHLDKVNLQLYCVWSLLDNFEWTEGYSNKFGLYQVDFENPALPRVPYKSAMEYAKVIQNNGIKGSL</sequence>
<evidence type="ECO:0000256" key="17">
    <source>
        <dbReference type="ARBA" id="ARBA00081896"/>
    </source>
</evidence>
<evidence type="ECO:0000256" key="9">
    <source>
        <dbReference type="ARBA" id="ARBA00048813"/>
    </source>
</evidence>
<proteinExistence type="inferred from homology"/>
<evidence type="ECO:0000256" key="1">
    <source>
        <dbReference type="ARBA" id="ARBA00000448"/>
    </source>
</evidence>
<reference evidence="19 20" key="1">
    <citation type="journal article" date="2011" name="Proc. Natl. Acad. Sci. U.S.A.">
        <title>Genetic diversity and population structure of the endangered marsupial Sarcophilus harrisii (Tasmanian devil).</title>
        <authorList>
            <person name="Miller W."/>
            <person name="Hayes V.M."/>
            <person name="Ratan A."/>
            <person name="Petersen D.C."/>
            <person name="Wittekindt N.E."/>
            <person name="Miller J."/>
            <person name="Walenz B."/>
            <person name="Knight J."/>
            <person name="Qi J."/>
            <person name="Zhao F."/>
            <person name="Wang Q."/>
            <person name="Bedoya-Reina O.C."/>
            <person name="Katiyar N."/>
            <person name="Tomsho L.P."/>
            <person name="Kasson L.M."/>
            <person name="Hardie R.A."/>
            <person name="Woodbridge P."/>
            <person name="Tindall E.A."/>
            <person name="Bertelsen M.F."/>
            <person name="Dixon D."/>
            <person name="Pyecroft S."/>
            <person name="Helgen K.M."/>
            <person name="Lesk A.M."/>
            <person name="Pringle T.H."/>
            <person name="Patterson N."/>
            <person name="Zhang Y."/>
            <person name="Kreiss A."/>
            <person name="Woods G.M."/>
            <person name="Jones M.E."/>
            <person name="Schuster S.C."/>
        </authorList>
    </citation>
    <scope>NUCLEOTIDE SEQUENCE [LARGE SCALE GENOMIC DNA]</scope>
</reference>
<evidence type="ECO:0000256" key="7">
    <source>
        <dbReference type="ARBA" id="ARBA00023295"/>
    </source>
</evidence>
<dbReference type="GO" id="GO:0004336">
    <property type="term" value="F:galactosylceramidase activity"/>
    <property type="evidence" value="ECO:0007669"/>
    <property type="project" value="UniProtKB-EC"/>
</dbReference>
<dbReference type="eggNOG" id="KOG0626">
    <property type="taxonomic scope" value="Eukaryota"/>
</dbReference>
<gene>
    <name evidence="19" type="primary">GBA3</name>
</gene>
<name>G3WQ63_SARHA</name>
<dbReference type="EC" id="3.2.1.45" evidence="4"/>
<evidence type="ECO:0000256" key="11">
    <source>
        <dbReference type="ARBA" id="ARBA00051414"/>
    </source>
</evidence>
<evidence type="ECO:0000256" key="3">
    <source>
        <dbReference type="ARBA" id="ARBA00012657"/>
    </source>
</evidence>
<evidence type="ECO:0000256" key="8">
    <source>
        <dbReference type="ARBA" id="ARBA00033698"/>
    </source>
</evidence>
<reference evidence="19" key="2">
    <citation type="submission" date="2025-08" db="UniProtKB">
        <authorList>
            <consortium name="Ensembl"/>
        </authorList>
    </citation>
    <scope>IDENTIFICATION</scope>
</reference>
<dbReference type="GO" id="GO:0016052">
    <property type="term" value="P:carbohydrate catabolic process"/>
    <property type="evidence" value="ECO:0007669"/>
    <property type="project" value="UniProtKB-ARBA"/>
</dbReference>
<dbReference type="STRING" id="9305.ENSSHAP00000017568"/>
<reference evidence="19" key="3">
    <citation type="submission" date="2025-09" db="UniProtKB">
        <authorList>
            <consortium name="Ensembl"/>
        </authorList>
    </citation>
    <scope>IDENTIFICATION</scope>
</reference>
<dbReference type="GO" id="GO:0004348">
    <property type="term" value="F:glucosylceramidase activity"/>
    <property type="evidence" value="ECO:0007669"/>
    <property type="project" value="UniProtKB-EC"/>
</dbReference>
<dbReference type="PANTHER" id="PTHR10353:SF291">
    <property type="entry name" value="CYTOSOLIC BETA-GLUCOSIDASE"/>
    <property type="match status" value="1"/>
</dbReference>
<comment type="catalytic activity">
    <reaction evidence="8">
        <text>a beta-D-galactosyl-(1&lt;-&gt;1')-N-acylsphing-4-enine + H2O = an N-acylsphing-4-enine + D-galactose</text>
        <dbReference type="Rhea" id="RHEA:14297"/>
        <dbReference type="ChEBI" id="CHEBI:4139"/>
        <dbReference type="ChEBI" id="CHEBI:15377"/>
        <dbReference type="ChEBI" id="CHEBI:18390"/>
        <dbReference type="ChEBI" id="CHEBI:52639"/>
        <dbReference type="EC" id="3.2.1.46"/>
    </reaction>
    <physiologicalReaction direction="left-to-right" evidence="8">
        <dbReference type="Rhea" id="RHEA:14298"/>
    </physiologicalReaction>
</comment>
<protein>
    <recommendedName>
        <fullName evidence="15">Cytosolic beta-glucosidase</fullName>
        <ecNumber evidence="5">3.2.1.21</ecNumber>
        <ecNumber evidence="4">3.2.1.45</ecNumber>
        <ecNumber evidence="3">3.2.1.46</ecNumber>
    </recommendedName>
    <alternativeName>
        <fullName evidence="16">Cytosolic galactosylceramidase</fullName>
    </alternativeName>
    <alternativeName>
        <fullName evidence="18">Cytosolic glucosylceramidase</fullName>
    </alternativeName>
    <alternativeName>
        <fullName evidence="17">Cytosolic glycosylceramidase</fullName>
    </alternativeName>
</protein>
<dbReference type="InterPro" id="IPR001360">
    <property type="entry name" value="Glyco_hydro_1"/>
</dbReference>
<evidence type="ECO:0000256" key="5">
    <source>
        <dbReference type="ARBA" id="ARBA00012744"/>
    </source>
</evidence>
<dbReference type="FunFam" id="3.20.20.80:FF:000011">
    <property type="entry name" value="Cytosolic beta-glucosidase"/>
    <property type="match status" value="1"/>
</dbReference>
<evidence type="ECO:0000256" key="15">
    <source>
        <dbReference type="ARBA" id="ARBA00068094"/>
    </source>
</evidence>
<dbReference type="EC" id="3.2.1.21" evidence="5"/>
<dbReference type="PANTHER" id="PTHR10353">
    <property type="entry name" value="GLYCOSYL HYDROLASE"/>
    <property type="match status" value="1"/>
</dbReference>
<dbReference type="GeneTree" id="ENSGT00940000160460"/>
<evidence type="ECO:0000256" key="13">
    <source>
        <dbReference type="ARBA" id="ARBA00052085"/>
    </source>
</evidence>
<dbReference type="Gene3D" id="3.20.20.80">
    <property type="entry name" value="Glycosidases"/>
    <property type="match status" value="1"/>
</dbReference>
<dbReference type="Ensembl" id="ENSSHAT00000017713.2">
    <property type="protein sequence ID" value="ENSSHAP00000017568.2"/>
    <property type="gene ID" value="ENSSHAG00000014922.2"/>
</dbReference>
<comment type="catalytic activity">
    <reaction evidence="1">
        <text>Hydrolysis of terminal, non-reducing beta-D-glucosyl residues with release of beta-D-glucose.</text>
        <dbReference type="EC" id="3.2.1.21"/>
    </reaction>
</comment>
<comment type="catalytic activity">
    <reaction evidence="12">
        <text>beta-D-glucosyl-(1&lt;-&gt;1)-N-octadecanoylsphing-4-enine + H2O = N-octadecanoylsphing-4-enine + D-glucose</text>
        <dbReference type="Rhea" id="RHEA:59284"/>
        <dbReference type="ChEBI" id="CHEBI:4167"/>
        <dbReference type="ChEBI" id="CHEBI:15377"/>
        <dbReference type="ChEBI" id="CHEBI:72961"/>
        <dbReference type="ChEBI" id="CHEBI:84719"/>
    </reaction>
    <physiologicalReaction direction="left-to-right" evidence="12">
        <dbReference type="Rhea" id="RHEA:59285"/>
    </physiologicalReaction>
</comment>
<dbReference type="InParanoid" id="G3WQ63"/>
<evidence type="ECO:0000313" key="19">
    <source>
        <dbReference type="Ensembl" id="ENSSHAP00000017568.2"/>
    </source>
</evidence>
<dbReference type="InterPro" id="IPR033132">
    <property type="entry name" value="GH_1_N_CS"/>
</dbReference>
<keyword evidence="6" id="KW-0378">Hydrolase</keyword>